<comment type="caution">
    <text evidence="1">The sequence shown here is derived from an EMBL/GenBank/DDBJ whole genome shotgun (WGS) entry which is preliminary data.</text>
</comment>
<accession>A0A2W5SJD5</accession>
<dbReference type="InterPro" id="IPR046705">
    <property type="entry name" value="DUF6778"/>
</dbReference>
<proteinExistence type="predicted"/>
<organism evidence="1 2">
    <name type="scientific">Cereibacter sphaeroides</name>
    <name type="common">Rhodobacter sphaeroides</name>
    <dbReference type="NCBI Taxonomy" id="1063"/>
    <lineage>
        <taxon>Bacteria</taxon>
        <taxon>Pseudomonadati</taxon>
        <taxon>Pseudomonadota</taxon>
        <taxon>Alphaproteobacteria</taxon>
        <taxon>Rhodobacterales</taxon>
        <taxon>Paracoccaceae</taxon>
        <taxon>Cereibacter</taxon>
    </lineage>
</organism>
<name>A0A2W5SJD5_CERSP</name>
<dbReference type="PROSITE" id="PS51257">
    <property type="entry name" value="PROKAR_LIPOPROTEIN"/>
    <property type="match status" value="1"/>
</dbReference>
<evidence type="ECO:0000313" key="2">
    <source>
        <dbReference type="Proteomes" id="UP000248975"/>
    </source>
</evidence>
<dbReference type="Pfam" id="PF20569">
    <property type="entry name" value="DUF6778"/>
    <property type="match status" value="1"/>
</dbReference>
<dbReference type="AlphaFoldDB" id="A0A2W5SJD5"/>
<reference evidence="1 2" key="1">
    <citation type="submission" date="2017-08" db="EMBL/GenBank/DDBJ databases">
        <title>Infants hospitalized years apart are colonized by the same room-sourced microbial strains.</title>
        <authorList>
            <person name="Brooks B."/>
            <person name="Olm M.R."/>
            <person name="Firek B.A."/>
            <person name="Baker R."/>
            <person name="Thomas B.C."/>
            <person name="Morowitz M.J."/>
            <person name="Banfield J.F."/>
        </authorList>
    </citation>
    <scope>NUCLEOTIDE SEQUENCE [LARGE SCALE GENOMIC DNA]</scope>
    <source>
        <strain evidence="1">S2_003_000_R2_11</strain>
    </source>
</reference>
<dbReference type="EMBL" id="QFQS01000001">
    <property type="protein sequence ID" value="PZQ99435.1"/>
    <property type="molecule type" value="Genomic_DNA"/>
</dbReference>
<gene>
    <name evidence="1" type="ORF">DI533_01805</name>
</gene>
<protein>
    <submittedName>
        <fullName evidence="1">Uncharacterized protein</fullName>
    </submittedName>
</protein>
<dbReference type="Proteomes" id="UP000248975">
    <property type="component" value="Unassembled WGS sequence"/>
</dbReference>
<evidence type="ECO:0000313" key="1">
    <source>
        <dbReference type="EMBL" id="PZQ99435.1"/>
    </source>
</evidence>
<sequence length="236" mass="25590">MSLRPLAILFIVFGIAACAGKDPAMRNASLADPMAFADMTIHPVPSRYTVTAVNITVPRTLRVSEANKFYPLADIVWRGEPYGNRYEQVEAIFHDAATQSTANMLTGPAVTVDIEVTRFHCLTEKTRYTVGGVHSLRFDMTVRDAATGRIIDGPRKIVADVRASGGAQAIADDDRGRTQRVVVVERLTQVLTQELTSPTTGGATPADLMPLALMPEPEPVEVPMMMPVLVPMLSPS</sequence>